<dbReference type="PANTHER" id="PTHR35848">
    <property type="entry name" value="OXALATE-BINDING PROTEIN"/>
    <property type="match status" value="1"/>
</dbReference>
<dbReference type="VEuPathDB" id="FungiDB:A1O9_06364"/>
<dbReference type="OrthoDB" id="3511549at2759"/>
<dbReference type="GO" id="GO:0046872">
    <property type="term" value="F:metal ion binding"/>
    <property type="evidence" value="ECO:0007669"/>
    <property type="project" value="UniProtKB-KW"/>
</dbReference>
<gene>
    <name evidence="3" type="ORF">A1O9_06364</name>
</gene>
<dbReference type="RefSeq" id="XP_013261028.1">
    <property type="nucleotide sequence ID" value="XM_013405574.1"/>
</dbReference>
<dbReference type="AlphaFoldDB" id="A0A072PGK8"/>
<comment type="caution">
    <text evidence="3">The sequence shown here is derived from an EMBL/GenBank/DDBJ whole genome shotgun (WGS) entry which is preliminary data.</text>
</comment>
<dbReference type="Proteomes" id="UP000027920">
    <property type="component" value="Unassembled WGS sequence"/>
</dbReference>
<dbReference type="InterPro" id="IPR051610">
    <property type="entry name" value="GPI/OXD"/>
</dbReference>
<dbReference type="SUPFAM" id="SSF51182">
    <property type="entry name" value="RmlC-like cupins"/>
    <property type="match status" value="1"/>
</dbReference>
<dbReference type="HOGENOM" id="CLU_090057_2_1_1"/>
<dbReference type="EMBL" id="AMGV01000004">
    <property type="protein sequence ID" value="KEF58438.1"/>
    <property type="molecule type" value="Genomic_DNA"/>
</dbReference>
<evidence type="ECO:0000313" key="4">
    <source>
        <dbReference type="Proteomes" id="UP000027920"/>
    </source>
</evidence>
<evidence type="ECO:0000313" key="3">
    <source>
        <dbReference type="EMBL" id="KEF58438.1"/>
    </source>
</evidence>
<evidence type="ECO:0000259" key="2">
    <source>
        <dbReference type="Pfam" id="PF07883"/>
    </source>
</evidence>
<feature type="non-terminal residue" evidence="3">
    <location>
        <position position="110"/>
    </location>
</feature>
<proteinExistence type="predicted"/>
<feature type="domain" description="Cupin type-2" evidence="2">
    <location>
        <begin position="19"/>
        <end position="92"/>
    </location>
</feature>
<dbReference type="GeneID" id="25281281"/>
<name>A0A072PGK8_9EURO</name>
<dbReference type="InterPro" id="IPR011051">
    <property type="entry name" value="RmlC_Cupin_sf"/>
</dbReference>
<dbReference type="CDD" id="cd02208">
    <property type="entry name" value="cupin_RmlC-like"/>
    <property type="match status" value="1"/>
</dbReference>
<dbReference type="InterPro" id="IPR013096">
    <property type="entry name" value="Cupin_2"/>
</dbReference>
<feature type="non-terminal residue" evidence="3">
    <location>
        <position position="1"/>
    </location>
</feature>
<sequence length="110" mass="11395">QAAIVNLSPSLCGILARAGPGTASAVHHHGGQDTIVYAVSGHGSLVSSTSPAPEHRGDTKVTLQPGDWALIPAYREHQEVNDGEDELVWVIVRAPGGAPETVNLEGWGGK</sequence>
<reference evidence="3 4" key="1">
    <citation type="submission" date="2013-03" db="EMBL/GenBank/DDBJ databases">
        <title>The Genome Sequence of Exophiala aquamarina CBS 119918.</title>
        <authorList>
            <consortium name="The Broad Institute Genomics Platform"/>
            <person name="Cuomo C."/>
            <person name="de Hoog S."/>
            <person name="Gorbushina A."/>
            <person name="Walker B."/>
            <person name="Young S.K."/>
            <person name="Zeng Q."/>
            <person name="Gargeya S."/>
            <person name="Fitzgerald M."/>
            <person name="Haas B."/>
            <person name="Abouelleil A."/>
            <person name="Allen A.W."/>
            <person name="Alvarado L."/>
            <person name="Arachchi H.M."/>
            <person name="Berlin A.M."/>
            <person name="Chapman S.B."/>
            <person name="Gainer-Dewar J."/>
            <person name="Goldberg J."/>
            <person name="Griggs A."/>
            <person name="Gujja S."/>
            <person name="Hansen M."/>
            <person name="Howarth C."/>
            <person name="Imamovic A."/>
            <person name="Ireland A."/>
            <person name="Larimer J."/>
            <person name="McCowan C."/>
            <person name="Murphy C."/>
            <person name="Pearson M."/>
            <person name="Poon T.W."/>
            <person name="Priest M."/>
            <person name="Roberts A."/>
            <person name="Saif S."/>
            <person name="Shea T."/>
            <person name="Sisk P."/>
            <person name="Sykes S."/>
            <person name="Wortman J."/>
            <person name="Nusbaum C."/>
            <person name="Birren B."/>
        </authorList>
    </citation>
    <scope>NUCLEOTIDE SEQUENCE [LARGE SCALE GENOMIC DNA]</scope>
    <source>
        <strain evidence="3 4">CBS 119918</strain>
    </source>
</reference>
<dbReference type="Gene3D" id="2.60.120.10">
    <property type="entry name" value="Jelly Rolls"/>
    <property type="match status" value="1"/>
</dbReference>
<keyword evidence="4" id="KW-1185">Reference proteome</keyword>
<accession>A0A072PGK8</accession>
<dbReference type="InterPro" id="IPR014710">
    <property type="entry name" value="RmlC-like_jellyroll"/>
</dbReference>
<dbReference type="Pfam" id="PF07883">
    <property type="entry name" value="Cupin_2"/>
    <property type="match status" value="1"/>
</dbReference>
<evidence type="ECO:0000256" key="1">
    <source>
        <dbReference type="ARBA" id="ARBA00022723"/>
    </source>
</evidence>
<organism evidence="3 4">
    <name type="scientific">Exophiala aquamarina CBS 119918</name>
    <dbReference type="NCBI Taxonomy" id="1182545"/>
    <lineage>
        <taxon>Eukaryota</taxon>
        <taxon>Fungi</taxon>
        <taxon>Dikarya</taxon>
        <taxon>Ascomycota</taxon>
        <taxon>Pezizomycotina</taxon>
        <taxon>Eurotiomycetes</taxon>
        <taxon>Chaetothyriomycetidae</taxon>
        <taxon>Chaetothyriales</taxon>
        <taxon>Herpotrichiellaceae</taxon>
        <taxon>Exophiala</taxon>
    </lineage>
</organism>
<protein>
    <recommendedName>
        <fullName evidence="2">Cupin type-2 domain-containing protein</fullName>
    </recommendedName>
</protein>
<keyword evidence="1" id="KW-0479">Metal-binding</keyword>